<evidence type="ECO:0000256" key="2">
    <source>
        <dbReference type="ARBA" id="ARBA00007776"/>
    </source>
</evidence>
<evidence type="ECO:0000313" key="10">
    <source>
        <dbReference type="EMBL" id="MDO3382844.1"/>
    </source>
</evidence>
<dbReference type="EMBL" id="JAULRT010000059">
    <property type="protein sequence ID" value="MDO3382844.1"/>
    <property type="molecule type" value="Genomic_DNA"/>
</dbReference>
<dbReference type="PANTHER" id="PTHR37484">
    <property type="entry name" value="ROD SHAPE-DETERMINING PROTEIN MRED"/>
    <property type="match status" value="1"/>
</dbReference>
<name>A0ABT8TFI4_9GAMM</name>
<dbReference type="Pfam" id="PF04093">
    <property type="entry name" value="MreD"/>
    <property type="match status" value="1"/>
</dbReference>
<comment type="function">
    <text evidence="8">Involved in formation of the rod shape of the cell. May also contribute to regulation of formation of penicillin-binding proteins.</text>
</comment>
<keyword evidence="7 8" id="KW-0472">Membrane</keyword>
<feature type="transmembrane region" description="Helical" evidence="9">
    <location>
        <begin position="104"/>
        <end position="122"/>
    </location>
</feature>
<feature type="transmembrane region" description="Helical" evidence="9">
    <location>
        <begin position="38"/>
        <end position="62"/>
    </location>
</feature>
<evidence type="ECO:0000256" key="1">
    <source>
        <dbReference type="ARBA" id="ARBA00004651"/>
    </source>
</evidence>
<comment type="similarity">
    <text evidence="2 8">Belongs to the MreD family.</text>
</comment>
<dbReference type="Proteomes" id="UP001168380">
    <property type="component" value="Unassembled WGS sequence"/>
</dbReference>
<keyword evidence="8" id="KW-0997">Cell inner membrane</keyword>
<reference evidence="10" key="1">
    <citation type="submission" date="2023-07" db="EMBL/GenBank/DDBJ databases">
        <title>Gilvimarinus algae sp. nov., isolated from the surface of Kelp.</title>
        <authorList>
            <person name="Sun Y.Y."/>
            <person name="Gong Y."/>
            <person name="Du Z.J."/>
        </authorList>
    </citation>
    <scope>NUCLEOTIDE SEQUENCE</scope>
    <source>
        <strain evidence="10">SDUM040014</strain>
    </source>
</reference>
<dbReference type="InterPro" id="IPR026034">
    <property type="entry name" value="MreD_proteobac"/>
</dbReference>
<evidence type="ECO:0000256" key="7">
    <source>
        <dbReference type="ARBA" id="ARBA00023136"/>
    </source>
</evidence>
<keyword evidence="3 8" id="KW-1003">Cell membrane</keyword>
<proteinExistence type="inferred from homology"/>
<comment type="subcellular location">
    <subcellularLocation>
        <location evidence="8">Cell inner membrane</location>
    </subcellularLocation>
    <subcellularLocation>
        <location evidence="1">Cell membrane</location>
        <topology evidence="1">Multi-pass membrane protein</topology>
    </subcellularLocation>
</comment>
<evidence type="ECO:0000256" key="5">
    <source>
        <dbReference type="ARBA" id="ARBA00022960"/>
    </source>
</evidence>
<sequence length="165" mass="18963">MGGDRPVTYALVLATILLATLLDIYPLEFEHQIFRPQFVLLVAIYWIYVLPQSTSMTLLLILGLLQDVIVGTPLGQHPLMLTLVGYLCLRSYRRMRHFARWQEALWVFVLVVLAQLVAYWVQSLAGREFAGLEFMMPALASASVWPMLALILDAVRRRYRISRQI</sequence>
<dbReference type="PIRSF" id="PIRSF018472">
    <property type="entry name" value="MreD_proteobac"/>
    <property type="match status" value="1"/>
</dbReference>
<dbReference type="NCBIfam" id="TIGR03426">
    <property type="entry name" value="shape_MreD"/>
    <property type="match status" value="1"/>
</dbReference>
<comment type="caution">
    <text evidence="10">The sequence shown here is derived from an EMBL/GenBank/DDBJ whole genome shotgun (WGS) entry which is preliminary data.</text>
</comment>
<evidence type="ECO:0000256" key="3">
    <source>
        <dbReference type="ARBA" id="ARBA00022475"/>
    </source>
</evidence>
<keyword evidence="11" id="KW-1185">Reference proteome</keyword>
<dbReference type="RefSeq" id="WP_302713348.1">
    <property type="nucleotide sequence ID" value="NZ_JAULRT010000059.1"/>
</dbReference>
<feature type="transmembrane region" description="Helical" evidence="9">
    <location>
        <begin position="134"/>
        <end position="155"/>
    </location>
</feature>
<organism evidence="10 11">
    <name type="scientific">Gilvimarinus algae</name>
    <dbReference type="NCBI Taxonomy" id="3058037"/>
    <lineage>
        <taxon>Bacteria</taxon>
        <taxon>Pseudomonadati</taxon>
        <taxon>Pseudomonadota</taxon>
        <taxon>Gammaproteobacteria</taxon>
        <taxon>Cellvibrionales</taxon>
        <taxon>Cellvibrionaceae</taxon>
        <taxon>Gilvimarinus</taxon>
    </lineage>
</organism>
<evidence type="ECO:0000313" key="11">
    <source>
        <dbReference type="Proteomes" id="UP001168380"/>
    </source>
</evidence>
<dbReference type="InterPro" id="IPR007227">
    <property type="entry name" value="Cell_shape_determining_MreD"/>
</dbReference>
<evidence type="ECO:0000256" key="8">
    <source>
        <dbReference type="PIRNR" id="PIRNR018472"/>
    </source>
</evidence>
<evidence type="ECO:0000256" key="9">
    <source>
        <dbReference type="SAM" id="Phobius"/>
    </source>
</evidence>
<dbReference type="PANTHER" id="PTHR37484:SF1">
    <property type="entry name" value="ROD SHAPE-DETERMINING PROTEIN MRED"/>
    <property type="match status" value="1"/>
</dbReference>
<gene>
    <name evidence="10" type="primary">mreD</name>
    <name evidence="10" type="ORF">QWI16_11760</name>
</gene>
<keyword evidence="4 9" id="KW-0812">Transmembrane</keyword>
<protein>
    <recommendedName>
        <fullName evidence="8">Rod shape-determining protein MreD</fullName>
    </recommendedName>
</protein>
<keyword evidence="5 8" id="KW-0133">Cell shape</keyword>
<keyword evidence="6 9" id="KW-1133">Transmembrane helix</keyword>
<evidence type="ECO:0000256" key="4">
    <source>
        <dbReference type="ARBA" id="ARBA00022692"/>
    </source>
</evidence>
<feature type="transmembrane region" description="Helical" evidence="9">
    <location>
        <begin position="6"/>
        <end position="26"/>
    </location>
</feature>
<evidence type="ECO:0000256" key="6">
    <source>
        <dbReference type="ARBA" id="ARBA00022989"/>
    </source>
</evidence>
<accession>A0ABT8TFI4</accession>